<dbReference type="PANTHER" id="PTHR24321:SF8">
    <property type="entry name" value="ESTRADIOL 17-BETA-DEHYDROGENASE 8-RELATED"/>
    <property type="match status" value="1"/>
</dbReference>
<dbReference type="CDD" id="cd05233">
    <property type="entry name" value="SDR_c"/>
    <property type="match status" value="1"/>
</dbReference>
<dbReference type="GO" id="GO:0016491">
    <property type="term" value="F:oxidoreductase activity"/>
    <property type="evidence" value="ECO:0007669"/>
    <property type="project" value="UniProtKB-KW"/>
</dbReference>
<keyword evidence="2" id="KW-0560">Oxidoreductase</keyword>
<gene>
    <name evidence="3" type="ORF">SAMN05414137_118176</name>
</gene>
<dbReference type="OrthoDB" id="7211155at2"/>
<dbReference type="SUPFAM" id="SSF51735">
    <property type="entry name" value="NAD(P)-binding Rossmann-fold domains"/>
    <property type="match status" value="1"/>
</dbReference>
<dbReference type="eggNOG" id="COG1028">
    <property type="taxonomic scope" value="Bacteria"/>
</dbReference>
<proteinExistence type="inferred from homology"/>
<dbReference type="AlphaFoldDB" id="A0A1H7VQQ4"/>
<evidence type="ECO:0000313" key="3">
    <source>
        <dbReference type="EMBL" id="SEM11219.1"/>
    </source>
</evidence>
<dbReference type="Proteomes" id="UP000183015">
    <property type="component" value="Unassembled WGS sequence"/>
</dbReference>
<name>A0A1H7VQQ4_STRJI</name>
<dbReference type="InterPro" id="IPR036291">
    <property type="entry name" value="NAD(P)-bd_dom_sf"/>
</dbReference>
<dbReference type="Pfam" id="PF00106">
    <property type="entry name" value="adh_short"/>
    <property type="match status" value="1"/>
</dbReference>
<dbReference type="InterPro" id="IPR002347">
    <property type="entry name" value="SDR_fam"/>
</dbReference>
<evidence type="ECO:0000256" key="2">
    <source>
        <dbReference type="ARBA" id="ARBA00023002"/>
    </source>
</evidence>
<dbReference type="EMBL" id="FOAZ01000018">
    <property type="protein sequence ID" value="SEM11219.1"/>
    <property type="molecule type" value="Genomic_DNA"/>
</dbReference>
<dbReference type="PANTHER" id="PTHR24321">
    <property type="entry name" value="DEHYDROGENASES, SHORT CHAIN"/>
    <property type="match status" value="1"/>
</dbReference>
<dbReference type="RefSeq" id="WP_042446261.1">
    <property type="nucleotide sequence ID" value="NZ_BBPN01000010.1"/>
</dbReference>
<evidence type="ECO:0000256" key="1">
    <source>
        <dbReference type="ARBA" id="ARBA00006484"/>
    </source>
</evidence>
<dbReference type="Gene3D" id="3.40.50.720">
    <property type="entry name" value="NAD(P)-binding Rossmann-like Domain"/>
    <property type="match status" value="1"/>
</dbReference>
<keyword evidence="4" id="KW-1185">Reference proteome</keyword>
<organism evidence="3 4">
    <name type="scientific">Streptacidiphilus jiangxiensis</name>
    <dbReference type="NCBI Taxonomy" id="235985"/>
    <lineage>
        <taxon>Bacteria</taxon>
        <taxon>Bacillati</taxon>
        <taxon>Actinomycetota</taxon>
        <taxon>Actinomycetes</taxon>
        <taxon>Kitasatosporales</taxon>
        <taxon>Streptomycetaceae</taxon>
        <taxon>Streptacidiphilus</taxon>
    </lineage>
</organism>
<comment type="similarity">
    <text evidence="1">Belongs to the short-chain dehydrogenases/reductases (SDR) family.</text>
</comment>
<dbReference type="STRING" id="235985.SAMN05414137_118176"/>
<reference evidence="4" key="1">
    <citation type="submission" date="2016-10" db="EMBL/GenBank/DDBJ databases">
        <authorList>
            <person name="Varghese N."/>
        </authorList>
    </citation>
    <scope>NUCLEOTIDE SEQUENCE [LARGE SCALE GENOMIC DNA]</scope>
    <source>
        <strain evidence="4">DSM 45096 / BCRC 16803 / CGMCC 4.1857 / CIP 109030 / JCM 12277 / KCTC 19219 / NBRC 100920 / 33214</strain>
    </source>
</reference>
<sequence length="243" mass="24874">MTAMTAVVTGAGRGFGRVVAAALVAEGTRVLGVARTEADLAAAREELGNGFVPVVGDAGDEELAERLVREERPALLVLNAGARPLLAPLHEQSWESFTVNWNVDTRQAFVWTRAALRAPLAPGSVVVEMSSGAALKGSPLSGGYAGANAAVRTIGAYAADESARAGLGIRFVTLLPQLTPTGVGAEAVDGYAARAGLDRETFLANMEPILTPELVAKAVLQVASDPDSAAEYAVTGAGLKPLG</sequence>
<dbReference type="PRINTS" id="PR00081">
    <property type="entry name" value="GDHRDH"/>
</dbReference>
<protein>
    <submittedName>
        <fullName evidence="3">NADP-dependent 3-hydroxy acid dehydrogenase YdfG</fullName>
    </submittedName>
</protein>
<evidence type="ECO:0000313" key="4">
    <source>
        <dbReference type="Proteomes" id="UP000183015"/>
    </source>
</evidence>
<accession>A0A1H7VQQ4</accession>